<keyword evidence="2" id="KW-0560">Oxidoreductase</keyword>
<dbReference type="Gene3D" id="3.40.50.720">
    <property type="entry name" value="NAD(P)-binding Rossmann-like Domain"/>
    <property type="match status" value="1"/>
</dbReference>
<dbReference type="PANTHER" id="PTHR43639:SF1">
    <property type="entry name" value="SHORT-CHAIN DEHYDROGENASE_REDUCTASE FAMILY PROTEIN"/>
    <property type="match status" value="1"/>
</dbReference>
<dbReference type="InterPro" id="IPR002347">
    <property type="entry name" value="SDR_fam"/>
</dbReference>
<dbReference type="EMBL" id="JADNRY010000024">
    <property type="protein sequence ID" value="KAF9072411.1"/>
    <property type="molecule type" value="Genomic_DNA"/>
</dbReference>
<name>A0A9P5PU35_9AGAR</name>
<dbReference type="PANTHER" id="PTHR43639">
    <property type="entry name" value="OXIDOREDUCTASE, SHORT-CHAIN DEHYDROGENASE/REDUCTASE FAMILY (AFU_ORTHOLOGUE AFUA_5G02870)"/>
    <property type="match status" value="1"/>
</dbReference>
<dbReference type="AlphaFoldDB" id="A0A9P5PU35"/>
<dbReference type="PRINTS" id="PR00081">
    <property type="entry name" value="GDHRDH"/>
</dbReference>
<evidence type="ECO:0000256" key="1">
    <source>
        <dbReference type="ARBA" id="ARBA00006484"/>
    </source>
</evidence>
<comment type="caution">
    <text evidence="4">The sequence shown here is derived from an EMBL/GenBank/DDBJ whole genome shotgun (WGS) entry which is preliminary data.</text>
</comment>
<evidence type="ECO:0000313" key="4">
    <source>
        <dbReference type="EMBL" id="KAF9072411.1"/>
    </source>
</evidence>
<dbReference type="GO" id="GO:0016491">
    <property type="term" value="F:oxidoreductase activity"/>
    <property type="evidence" value="ECO:0007669"/>
    <property type="project" value="UniProtKB-KW"/>
</dbReference>
<evidence type="ECO:0000313" key="5">
    <source>
        <dbReference type="Proteomes" id="UP000772434"/>
    </source>
</evidence>
<dbReference type="OrthoDB" id="498125at2759"/>
<dbReference type="SUPFAM" id="SSF51735">
    <property type="entry name" value="NAD(P)-binding Rossmann-fold domains"/>
    <property type="match status" value="1"/>
</dbReference>
<accession>A0A9P5PU35</accession>
<sequence length="189" mass="20310">MTLLNRGVALVTNAAQGPGRAIALRLASEGFKVAVHDSPRNGDQLIEVYRHIQRLGEHSCVLTADLTMEDHVQNLVKDASNCLGGLNVMIANTQLCQAAPITSTTEEIWNHLFKVNAQSIFWCYKQAAKEMISQGNGGRIIGSCSVWGKQGGPSLSAYSASQFAIRGLTESAALDLSEHGITVNAYALR</sequence>
<organism evidence="4 5">
    <name type="scientific">Rhodocollybia butyracea</name>
    <dbReference type="NCBI Taxonomy" id="206335"/>
    <lineage>
        <taxon>Eukaryota</taxon>
        <taxon>Fungi</taxon>
        <taxon>Dikarya</taxon>
        <taxon>Basidiomycota</taxon>
        <taxon>Agaricomycotina</taxon>
        <taxon>Agaricomycetes</taxon>
        <taxon>Agaricomycetidae</taxon>
        <taxon>Agaricales</taxon>
        <taxon>Marasmiineae</taxon>
        <taxon>Omphalotaceae</taxon>
        <taxon>Rhodocollybia</taxon>
    </lineage>
</organism>
<dbReference type="PRINTS" id="PR00080">
    <property type="entry name" value="SDRFAMILY"/>
</dbReference>
<dbReference type="Proteomes" id="UP000772434">
    <property type="component" value="Unassembled WGS sequence"/>
</dbReference>
<protein>
    <recommendedName>
        <fullName evidence="6">NAD(P)-binding protein</fullName>
    </recommendedName>
</protein>
<evidence type="ECO:0000256" key="2">
    <source>
        <dbReference type="ARBA" id="ARBA00023002"/>
    </source>
</evidence>
<comment type="similarity">
    <text evidence="1 3">Belongs to the short-chain dehydrogenases/reductases (SDR) family.</text>
</comment>
<evidence type="ECO:0008006" key="6">
    <source>
        <dbReference type="Google" id="ProtNLM"/>
    </source>
</evidence>
<reference evidence="4" key="1">
    <citation type="submission" date="2020-11" db="EMBL/GenBank/DDBJ databases">
        <authorList>
            <consortium name="DOE Joint Genome Institute"/>
            <person name="Ahrendt S."/>
            <person name="Riley R."/>
            <person name="Andreopoulos W."/>
            <person name="Labutti K."/>
            <person name="Pangilinan J."/>
            <person name="Ruiz-Duenas F.J."/>
            <person name="Barrasa J.M."/>
            <person name="Sanchez-Garcia M."/>
            <person name="Camarero S."/>
            <person name="Miyauchi S."/>
            <person name="Serrano A."/>
            <person name="Linde D."/>
            <person name="Babiker R."/>
            <person name="Drula E."/>
            <person name="Ayuso-Fernandez I."/>
            <person name="Pacheco R."/>
            <person name="Padilla G."/>
            <person name="Ferreira P."/>
            <person name="Barriuso J."/>
            <person name="Kellner H."/>
            <person name="Castanera R."/>
            <person name="Alfaro M."/>
            <person name="Ramirez L."/>
            <person name="Pisabarro A.G."/>
            <person name="Kuo A."/>
            <person name="Tritt A."/>
            <person name="Lipzen A."/>
            <person name="He G."/>
            <person name="Yan M."/>
            <person name="Ng V."/>
            <person name="Cullen D."/>
            <person name="Martin F."/>
            <person name="Rosso M.-N."/>
            <person name="Henrissat B."/>
            <person name="Hibbett D."/>
            <person name="Martinez A.T."/>
            <person name="Grigoriev I.V."/>
        </authorList>
    </citation>
    <scope>NUCLEOTIDE SEQUENCE</scope>
    <source>
        <strain evidence="4">AH 40177</strain>
    </source>
</reference>
<keyword evidence="5" id="KW-1185">Reference proteome</keyword>
<proteinExistence type="inferred from homology"/>
<evidence type="ECO:0000256" key="3">
    <source>
        <dbReference type="RuleBase" id="RU000363"/>
    </source>
</evidence>
<gene>
    <name evidence="4" type="ORF">BDP27DRAFT_1217633</name>
</gene>
<dbReference type="InterPro" id="IPR036291">
    <property type="entry name" value="NAD(P)-bd_dom_sf"/>
</dbReference>
<dbReference type="Pfam" id="PF00106">
    <property type="entry name" value="adh_short"/>
    <property type="match status" value="1"/>
</dbReference>